<dbReference type="Gene3D" id="2.160.10.10">
    <property type="entry name" value="Hexapeptide repeat proteins"/>
    <property type="match status" value="1"/>
</dbReference>
<feature type="binding site" evidence="17">
    <location>
        <position position="170"/>
    </location>
    <ligand>
        <name>UDP-N-acetyl-alpha-D-glucosamine</name>
        <dbReference type="ChEBI" id="CHEBI:57705"/>
    </ligand>
</feature>
<feature type="binding site" evidence="17">
    <location>
        <position position="333"/>
    </location>
    <ligand>
        <name>UDP-N-acetyl-alpha-D-glucosamine</name>
        <dbReference type="ChEBI" id="CHEBI:57705"/>
    </ligand>
</feature>
<evidence type="ECO:0000259" key="20">
    <source>
        <dbReference type="Pfam" id="PF24894"/>
    </source>
</evidence>
<evidence type="ECO:0000256" key="11">
    <source>
        <dbReference type="ARBA" id="ARBA00023268"/>
    </source>
</evidence>
<dbReference type="InterPro" id="IPR005882">
    <property type="entry name" value="Bifunctional_GlmU"/>
</dbReference>
<dbReference type="Pfam" id="PF00483">
    <property type="entry name" value="NTP_transferase"/>
    <property type="match status" value="1"/>
</dbReference>
<dbReference type="HAMAP" id="MF_01631">
    <property type="entry name" value="GlmU"/>
    <property type="match status" value="1"/>
</dbReference>
<dbReference type="Gene3D" id="3.90.550.10">
    <property type="entry name" value="Spore Coat Polysaccharide Biosynthesis Protein SpsA, Chain A"/>
    <property type="match status" value="1"/>
</dbReference>
<feature type="binding site" evidence="17">
    <location>
        <position position="228"/>
    </location>
    <ligand>
        <name>UDP-N-acetyl-alpha-D-glucosamine</name>
        <dbReference type="ChEBI" id="CHEBI:57705"/>
    </ligand>
</feature>
<keyword evidence="4 17" id="KW-0808">Transferase</keyword>
<feature type="region of interest" description="Disordered" evidence="18">
    <location>
        <begin position="443"/>
        <end position="466"/>
    </location>
</feature>
<keyword evidence="3 17" id="KW-0963">Cytoplasm</keyword>
<evidence type="ECO:0000256" key="1">
    <source>
        <dbReference type="ARBA" id="ARBA00005166"/>
    </source>
</evidence>
<feature type="binding site" evidence="17">
    <location>
        <position position="405"/>
    </location>
    <ligand>
        <name>acetyl-CoA</name>
        <dbReference type="ChEBI" id="CHEBI:57288"/>
    </ligand>
</feature>
<comment type="catalytic activity">
    <reaction evidence="15 17">
        <text>N-acetyl-alpha-D-glucosamine 1-phosphate + UTP + H(+) = UDP-N-acetyl-alpha-D-glucosamine + diphosphate</text>
        <dbReference type="Rhea" id="RHEA:13509"/>
        <dbReference type="ChEBI" id="CHEBI:15378"/>
        <dbReference type="ChEBI" id="CHEBI:33019"/>
        <dbReference type="ChEBI" id="CHEBI:46398"/>
        <dbReference type="ChEBI" id="CHEBI:57705"/>
        <dbReference type="ChEBI" id="CHEBI:57776"/>
        <dbReference type="EC" id="2.7.7.23"/>
    </reaction>
</comment>
<feature type="domain" description="Glucose-1-phosphate adenylyltransferase/Bifunctional protein GlmU-like C-terminal hexapeptide" evidence="20">
    <location>
        <begin position="297"/>
        <end position="369"/>
    </location>
</feature>
<dbReference type="GO" id="GO:0003977">
    <property type="term" value="F:UDP-N-acetylglucosamine diphosphorylase activity"/>
    <property type="evidence" value="ECO:0007669"/>
    <property type="project" value="UniProtKB-UniRule"/>
</dbReference>
<dbReference type="GO" id="GO:0006048">
    <property type="term" value="P:UDP-N-acetylglucosamine biosynthetic process"/>
    <property type="evidence" value="ECO:0007669"/>
    <property type="project" value="InterPro"/>
</dbReference>
<dbReference type="GO" id="GO:0008360">
    <property type="term" value="P:regulation of cell shape"/>
    <property type="evidence" value="ECO:0007669"/>
    <property type="project" value="UniProtKB-KW"/>
</dbReference>
<comment type="subcellular location">
    <subcellularLocation>
        <location evidence="17">Cytoplasm</location>
    </subcellularLocation>
</comment>
<evidence type="ECO:0000256" key="8">
    <source>
        <dbReference type="ARBA" id="ARBA00022842"/>
    </source>
</evidence>
<dbReference type="PANTHER" id="PTHR43584:SF3">
    <property type="entry name" value="BIFUNCTIONAL PROTEIN GLMU"/>
    <property type="match status" value="1"/>
</dbReference>
<keyword evidence="13 17" id="KW-0961">Cell wall biogenesis/degradation</keyword>
<feature type="active site" description="Proton acceptor" evidence="17">
    <location>
        <position position="363"/>
    </location>
</feature>
<feature type="binding site" evidence="17">
    <location>
        <position position="140"/>
    </location>
    <ligand>
        <name>UDP-N-acetyl-alpha-D-glucosamine</name>
        <dbReference type="ChEBI" id="CHEBI:57705"/>
    </ligand>
</feature>
<evidence type="ECO:0000256" key="15">
    <source>
        <dbReference type="ARBA" id="ARBA00048493"/>
    </source>
</evidence>
<dbReference type="AlphaFoldDB" id="A0AAU0UJY6"/>
<gene>
    <name evidence="17 21" type="primary">glmU</name>
    <name evidence="21" type="ORF">MFMK1_000228</name>
</gene>
<dbReference type="CDD" id="cd03353">
    <property type="entry name" value="LbH_GlmU_C"/>
    <property type="match status" value="1"/>
</dbReference>
<feature type="binding site" evidence="17">
    <location>
        <begin position="386"/>
        <end position="387"/>
    </location>
    <ligand>
        <name>acetyl-CoA</name>
        <dbReference type="ChEBI" id="CHEBI:57288"/>
    </ligand>
</feature>
<dbReference type="InterPro" id="IPR029044">
    <property type="entry name" value="Nucleotide-diphossugar_trans"/>
</dbReference>
<comment type="subunit">
    <text evidence="17">Homotrimer.</text>
</comment>
<comment type="caution">
    <text evidence="17">Lacks conserved residue(s) required for the propagation of feature annotation.</text>
</comment>
<feature type="binding site" evidence="17">
    <location>
        <position position="366"/>
    </location>
    <ligand>
        <name>UDP-N-acetyl-alpha-D-glucosamine</name>
        <dbReference type="ChEBI" id="CHEBI:57705"/>
    </ligand>
</feature>
<dbReference type="EC" id="2.7.7.23" evidence="17"/>
<dbReference type="InterPro" id="IPR050065">
    <property type="entry name" value="GlmU-like"/>
</dbReference>
<evidence type="ECO:0000256" key="10">
    <source>
        <dbReference type="ARBA" id="ARBA00022984"/>
    </source>
</evidence>
<dbReference type="SUPFAM" id="SSF53448">
    <property type="entry name" value="Nucleotide-diphospho-sugar transferases"/>
    <property type="match status" value="1"/>
</dbReference>
<dbReference type="RefSeq" id="WP_366923353.1">
    <property type="nucleotide sequence ID" value="NZ_CP121694.1"/>
</dbReference>
<dbReference type="GO" id="GO:0009245">
    <property type="term" value="P:lipid A biosynthetic process"/>
    <property type="evidence" value="ECO:0007669"/>
    <property type="project" value="UniProtKB-UniRule"/>
</dbReference>
<keyword evidence="22" id="KW-1185">Reference proteome</keyword>
<comment type="similarity">
    <text evidence="17">In the N-terminal section; belongs to the N-acetylglucosamine-1-phosphate uridyltransferase family.</text>
</comment>
<dbReference type="GO" id="GO:0000902">
    <property type="term" value="P:cell morphogenesis"/>
    <property type="evidence" value="ECO:0007669"/>
    <property type="project" value="UniProtKB-UniRule"/>
</dbReference>
<evidence type="ECO:0000256" key="7">
    <source>
        <dbReference type="ARBA" id="ARBA00022737"/>
    </source>
</evidence>
<feature type="binding site" evidence="17">
    <location>
        <begin position="9"/>
        <end position="12"/>
    </location>
    <ligand>
        <name>UDP-N-acetyl-alpha-D-glucosamine</name>
        <dbReference type="ChEBI" id="CHEBI:57705"/>
    </ligand>
</feature>
<keyword evidence="6 17" id="KW-0479">Metal-binding</keyword>
<dbReference type="CDD" id="cd02540">
    <property type="entry name" value="GT2_GlmU_N_bac"/>
    <property type="match status" value="1"/>
</dbReference>
<dbReference type="GO" id="GO:0009252">
    <property type="term" value="P:peptidoglycan biosynthetic process"/>
    <property type="evidence" value="ECO:0007669"/>
    <property type="project" value="UniProtKB-UniRule"/>
</dbReference>
<comment type="similarity">
    <text evidence="17">In the C-terminal section; belongs to the transferase hexapeptide repeat family.</text>
</comment>
<dbReference type="GO" id="GO:0016020">
    <property type="term" value="C:membrane"/>
    <property type="evidence" value="ECO:0007669"/>
    <property type="project" value="GOC"/>
</dbReference>
<evidence type="ECO:0000313" key="22">
    <source>
        <dbReference type="Proteomes" id="UP001329915"/>
    </source>
</evidence>
<dbReference type="PANTHER" id="PTHR43584">
    <property type="entry name" value="NUCLEOTIDYL TRANSFERASE"/>
    <property type="match status" value="1"/>
</dbReference>
<dbReference type="GO" id="GO:0071555">
    <property type="term" value="P:cell wall organization"/>
    <property type="evidence" value="ECO:0007669"/>
    <property type="project" value="UniProtKB-KW"/>
</dbReference>
<dbReference type="Pfam" id="PF24894">
    <property type="entry name" value="Hexapep_GlmU"/>
    <property type="match status" value="1"/>
</dbReference>
<keyword evidence="10 17" id="KW-0573">Peptidoglycan synthesis</keyword>
<evidence type="ECO:0000256" key="2">
    <source>
        <dbReference type="ARBA" id="ARBA00005208"/>
    </source>
</evidence>
<keyword evidence="8 17" id="KW-0460">Magnesium</keyword>
<comment type="pathway">
    <text evidence="17">Bacterial outer membrane biogenesis; LPS lipid A biosynthesis.</text>
</comment>
<comment type="cofactor">
    <cofactor evidence="17">
        <name>Mg(2+)</name>
        <dbReference type="ChEBI" id="CHEBI:18420"/>
    </cofactor>
    <text evidence="17">Binds 1 Mg(2+) ion per subunit.</text>
</comment>
<feature type="region of interest" description="Linker" evidence="17">
    <location>
        <begin position="231"/>
        <end position="251"/>
    </location>
</feature>
<evidence type="ECO:0000256" key="9">
    <source>
        <dbReference type="ARBA" id="ARBA00022960"/>
    </source>
</evidence>
<dbReference type="GO" id="GO:0005737">
    <property type="term" value="C:cytoplasm"/>
    <property type="evidence" value="ECO:0007669"/>
    <property type="project" value="UniProtKB-SubCell"/>
</dbReference>
<evidence type="ECO:0000256" key="13">
    <source>
        <dbReference type="ARBA" id="ARBA00023316"/>
    </source>
</evidence>
<evidence type="ECO:0000256" key="14">
    <source>
        <dbReference type="ARBA" id="ARBA00048247"/>
    </source>
</evidence>
<dbReference type="NCBIfam" id="TIGR01173">
    <property type="entry name" value="glmU"/>
    <property type="match status" value="1"/>
</dbReference>
<evidence type="ECO:0000256" key="6">
    <source>
        <dbReference type="ARBA" id="ARBA00022723"/>
    </source>
</evidence>
<feature type="region of interest" description="Pyrophosphorylase" evidence="17">
    <location>
        <begin position="1"/>
        <end position="230"/>
    </location>
</feature>
<dbReference type="NCBIfam" id="NF010934">
    <property type="entry name" value="PRK14354.1"/>
    <property type="match status" value="1"/>
</dbReference>
<feature type="binding site" evidence="17">
    <location>
        <position position="440"/>
    </location>
    <ligand>
        <name>acetyl-CoA</name>
        <dbReference type="ChEBI" id="CHEBI:57288"/>
    </ligand>
</feature>
<keyword evidence="9 17" id="KW-0133">Cell shape</keyword>
<dbReference type="EC" id="2.3.1.157" evidence="17"/>
<keyword evidence="12 17" id="KW-0012">Acyltransferase</keyword>
<feature type="compositionally biased region" description="Basic and acidic residues" evidence="18">
    <location>
        <begin position="444"/>
        <end position="466"/>
    </location>
</feature>
<feature type="binding site" evidence="17">
    <location>
        <position position="73"/>
    </location>
    <ligand>
        <name>UDP-N-acetyl-alpha-D-glucosamine</name>
        <dbReference type="ChEBI" id="CHEBI:57705"/>
    </ligand>
</feature>
<comment type="pathway">
    <text evidence="2 17">Nucleotide-sugar biosynthesis; UDP-N-acetyl-alpha-D-glucosamine biosynthesis; UDP-N-acetyl-alpha-D-glucosamine from N-acetyl-alpha-D-glucosamine 1-phosphate: step 1/1.</text>
</comment>
<feature type="binding site" evidence="17">
    <location>
        <position position="155"/>
    </location>
    <ligand>
        <name>UDP-N-acetyl-alpha-D-glucosamine</name>
        <dbReference type="ChEBI" id="CHEBI:57705"/>
    </ligand>
</feature>
<accession>A0AAU0UJY6</accession>
<dbReference type="InterPro" id="IPR011004">
    <property type="entry name" value="Trimer_LpxA-like_sf"/>
</dbReference>
<dbReference type="SUPFAM" id="SSF51161">
    <property type="entry name" value="Trimeric LpxA-like enzymes"/>
    <property type="match status" value="1"/>
</dbReference>
<dbReference type="KEGG" id="dbc:MFMK1_000228"/>
<dbReference type="GO" id="GO:0000287">
    <property type="term" value="F:magnesium ion binding"/>
    <property type="evidence" value="ECO:0007669"/>
    <property type="project" value="UniProtKB-UniRule"/>
</dbReference>
<feature type="domain" description="Nucleotidyl transferase" evidence="19">
    <location>
        <begin position="6"/>
        <end position="217"/>
    </location>
</feature>
<proteinExistence type="inferred from homology"/>
<evidence type="ECO:0000256" key="18">
    <source>
        <dbReference type="SAM" id="MobiDB-lite"/>
    </source>
</evidence>
<evidence type="ECO:0000259" key="19">
    <source>
        <dbReference type="Pfam" id="PF00483"/>
    </source>
</evidence>
<feature type="binding site" evidence="17">
    <location>
        <position position="103"/>
    </location>
    <ligand>
        <name>Mg(2+)</name>
        <dbReference type="ChEBI" id="CHEBI:18420"/>
    </ligand>
</feature>
<evidence type="ECO:0000256" key="4">
    <source>
        <dbReference type="ARBA" id="ARBA00022679"/>
    </source>
</evidence>
<keyword evidence="7 17" id="KW-0677">Repeat</keyword>
<sequence>MSDIVAVILAAGKGTRMKSQVAKVLHPLAGIPMALHVLRAVQDAGVKRRIVVVGHQANDVKETLGEEFLYALQEKQLGTGHAVQQTVDLWPQEEGPMLVLCADTPLITAETIKNVVEQHRRSEAVCSVLTAQVPDSHGYGRIIRDDRGYVQKIVEEQDADKREKEIEEINTGCYCFSRNELGVALRRLKPSNAQGEYYLTDVVEFFQQQQMKVAAVELDDYRELQGINNRSQLAEAEKVMRRRINERLMLSGVTMVSPESTYIDVDTKIGEDTLIQPNTRIMGASVIAGGCEIGPDTTIQESIVGGNTTIANSVVKKSRIGVDCTIGPFSYLRPGTELCDGVKIGDFVEVKKSVIGDGTKIPHLTYIGDANIGKRVNVGAGTITCNYDGVNKWKTIIEDGAFIGSSTNLVAPIRISADAIIGAGSTITKDVPANSLAVARGRQKNIEERGRKTNTISKKEKNKEDM</sequence>
<feature type="binding site" evidence="17">
    <location>
        <position position="23"/>
    </location>
    <ligand>
        <name>UDP-N-acetyl-alpha-D-glucosamine</name>
        <dbReference type="ChEBI" id="CHEBI:57705"/>
    </ligand>
</feature>
<evidence type="ECO:0000256" key="5">
    <source>
        <dbReference type="ARBA" id="ARBA00022695"/>
    </source>
</evidence>
<feature type="binding site" evidence="17">
    <location>
        <position position="380"/>
    </location>
    <ligand>
        <name>acetyl-CoA</name>
        <dbReference type="ChEBI" id="CHEBI:57288"/>
    </ligand>
</feature>
<dbReference type="InterPro" id="IPR038009">
    <property type="entry name" value="GlmU_C_LbH"/>
</dbReference>
<feature type="binding site" evidence="17">
    <location>
        <position position="377"/>
    </location>
    <ligand>
        <name>UDP-N-acetyl-alpha-D-glucosamine</name>
        <dbReference type="ChEBI" id="CHEBI:57705"/>
    </ligand>
</feature>
<evidence type="ECO:0000313" key="21">
    <source>
        <dbReference type="EMBL" id="WRO20458.1"/>
    </source>
</evidence>
<protein>
    <recommendedName>
        <fullName evidence="17">Bifunctional protein GlmU</fullName>
    </recommendedName>
    <domain>
        <recommendedName>
            <fullName evidence="17">UDP-N-acetylglucosamine pyrophosphorylase</fullName>
            <ecNumber evidence="17">2.7.7.23</ecNumber>
        </recommendedName>
        <alternativeName>
            <fullName evidence="17">N-acetylglucosamine-1-phosphate uridyltransferase</fullName>
        </alternativeName>
    </domain>
    <domain>
        <recommendedName>
            <fullName evidence="17">Glucosamine-1-phosphate N-acetyltransferase</fullName>
            <ecNumber evidence="17">2.3.1.157</ecNumber>
        </recommendedName>
    </domain>
</protein>
<comment type="catalytic activity">
    <reaction evidence="14 17">
        <text>alpha-D-glucosamine 1-phosphate + acetyl-CoA = N-acetyl-alpha-D-glucosamine 1-phosphate + CoA + H(+)</text>
        <dbReference type="Rhea" id="RHEA:13725"/>
        <dbReference type="ChEBI" id="CHEBI:15378"/>
        <dbReference type="ChEBI" id="CHEBI:57287"/>
        <dbReference type="ChEBI" id="CHEBI:57288"/>
        <dbReference type="ChEBI" id="CHEBI:57776"/>
        <dbReference type="ChEBI" id="CHEBI:58516"/>
        <dbReference type="EC" id="2.3.1.157"/>
    </reaction>
</comment>
<evidence type="ECO:0000256" key="3">
    <source>
        <dbReference type="ARBA" id="ARBA00022490"/>
    </source>
</evidence>
<feature type="binding site" evidence="17">
    <location>
        <begin position="78"/>
        <end position="79"/>
    </location>
    <ligand>
        <name>UDP-N-acetyl-alpha-D-glucosamine</name>
        <dbReference type="ChEBI" id="CHEBI:57705"/>
    </ligand>
</feature>
<feature type="binding site" evidence="17">
    <location>
        <position position="423"/>
    </location>
    <ligand>
        <name>acetyl-CoA</name>
        <dbReference type="ChEBI" id="CHEBI:57288"/>
    </ligand>
</feature>
<dbReference type="InterPro" id="IPR056818">
    <property type="entry name" value="GlmU/GlgC-like_hexapep"/>
</dbReference>
<dbReference type="EMBL" id="CP121694">
    <property type="protein sequence ID" value="WRO20458.1"/>
    <property type="molecule type" value="Genomic_DNA"/>
</dbReference>
<evidence type="ECO:0000256" key="12">
    <source>
        <dbReference type="ARBA" id="ARBA00023315"/>
    </source>
</evidence>
<comment type="function">
    <text evidence="16 17">Catalyzes the last two sequential reactions in the de novo biosynthetic pathway for UDP-N-acetylglucosamine (UDP-GlcNAc). The C-terminal domain catalyzes the transfer of acetyl group from acetyl coenzyme A to glucosamine-1-phosphate (GlcN-1-P) to produce N-acetylglucosamine-1-phosphate (GlcNAc-1-P), which is converted into UDP-GlcNAc by the transfer of uridine 5-monophosphate (from uridine 5-triphosphate), a reaction catalyzed by the N-terminal domain.</text>
</comment>
<dbReference type="Proteomes" id="UP001329915">
    <property type="component" value="Chromosome"/>
</dbReference>
<feature type="region of interest" description="N-acetyltransferase" evidence="17">
    <location>
        <begin position="252"/>
        <end position="466"/>
    </location>
</feature>
<name>A0AAU0UJY6_9FIRM</name>
<evidence type="ECO:0000256" key="16">
    <source>
        <dbReference type="ARBA" id="ARBA00049628"/>
    </source>
</evidence>
<organism evidence="21 22">
    <name type="scientific">Metallumcola ferriviriculae</name>
    <dbReference type="NCBI Taxonomy" id="3039180"/>
    <lineage>
        <taxon>Bacteria</taxon>
        <taxon>Bacillati</taxon>
        <taxon>Bacillota</taxon>
        <taxon>Clostridia</taxon>
        <taxon>Neomoorellales</taxon>
        <taxon>Desulfitibacteraceae</taxon>
        <taxon>Metallumcola</taxon>
    </lineage>
</organism>
<evidence type="ECO:0000256" key="17">
    <source>
        <dbReference type="HAMAP-Rule" id="MF_01631"/>
    </source>
</evidence>
<reference evidence="21 22" key="1">
    <citation type="submission" date="2023-04" db="EMBL/GenBank/DDBJ databases">
        <authorList>
            <person name="Hsu D."/>
        </authorList>
    </citation>
    <scope>NUCLEOTIDE SEQUENCE [LARGE SCALE GENOMIC DNA]</scope>
    <source>
        <strain evidence="21 22">MK1</strain>
    </source>
</reference>
<keyword evidence="5 17" id="KW-0548">Nucleotidyltransferase</keyword>
<feature type="binding site" evidence="17">
    <location>
        <position position="228"/>
    </location>
    <ligand>
        <name>Mg(2+)</name>
        <dbReference type="ChEBI" id="CHEBI:18420"/>
    </ligand>
</feature>
<keyword evidence="11 17" id="KW-0511">Multifunctional enzyme</keyword>
<feature type="binding site" evidence="17">
    <location>
        <position position="351"/>
    </location>
    <ligand>
        <name>UDP-N-acetyl-alpha-D-glucosamine</name>
        <dbReference type="ChEBI" id="CHEBI:57705"/>
    </ligand>
</feature>
<dbReference type="GO" id="GO:0019134">
    <property type="term" value="F:glucosamine-1-phosphate N-acetyltransferase activity"/>
    <property type="evidence" value="ECO:0007669"/>
    <property type="project" value="UniProtKB-UniRule"/>
</dbReference>
<dbReference type="InterPro" id="IPR005835">
    <property type="entry name" value="NTP_transferase_dom"/>
</dbReference>
<comment type="pathway">
    <text evidence="1 17">Nucleotide-sugar biosynthesis; UDP-N-acetyl-alpha-D-glucosamine biosynthesis; N-acetyl-alpha-D-glucosamine 1-phosphate from alpha-D-glucosamine 6-phosphate (route II): step 2/2.</text>
</comment>